<dbReference type="Pfam" id="PF14331">
    <property type="entry name" value="IcmF-related_N"/>
    <property type="match status" value="1"/>
</dbReference>
<dbReference type="InterPro" id="IPR027417">
    <property type="entry name" value="P-loop_NTPase"/>
</dbReference>
<feature type="coiled-coil region" evidence="1">
    <location>
        <begin position="572"/>
        <end position="599"/>
    </location>
</feature>
<dbReference type="InterPro" id="IPR053156">
    <property type="entry name" value="T6SS_TssM-like"/>
</dbReference>
<dbReference type="PANTHER" id="PTHR36153:SF1">
    <property type="entry name" value="TYPE VI SECRETION SYSTEM COMPONENT TSSM1"/>
    <property type="match status" value="1"/>
</dbReference>
<dbReference type="PANTHER" id="PTHR36153">
    <property type="entry name" value="INNER MEMBRANE PROTEIN-RELATED"/>
    <property type="match status" value="1"/>
</dbReference>
<keyword evidence="3" id="KW-1133">Transmembrane helix</keyword>
<evidence type="ECO:0000256" key="3">
    <source>
        <dbReference type="SAM" id="Phobius"/>
    </source>
</evidence>
<sequence>MIFEKDVKIPPYDLPWILVMGEPRSGKTTALEKSGLDVSVSKDTLPGSGGPVNWEWRFSNEAVIINTAGRFSMHGDSPPHRKEWDSFLGLLAQKRSRCPINGVVVAIPADSLQKDSLETIRDKARKIHKSLAELKAKPGAERPVYVMVSKSDLIFGFAEFFESLSASERLQTMGWSREGPGPSPFDEGEFSRRFDALSRRFYQRGLRRLRSSPPDRSGPIYAFPWEFKRIKIPLQTYLETIFENPPHPLPLAWRGCFFTSGLQEEKTIKEPARSSPPSRPYFIHDFYKKVFSQLGLLKKTEHVSRRKKGSRSAAWVVAGILFIFCGWFVGHAQNGLILKLESIQTDLKKAREILSSEKEKPGSKTIDALKTVRSLEKSRETLEKSFSSRFLMGFGAKSFLNDIQSAEEKILERGFVYPFLRDVGEDMGKIIPGDEKEMKRLLGFMKAHLSILTGKAPSKEPLTNFLDQWLKSGEWEGAERDALGKMLYRYADAKRESSHRQMDGEIKKSALAALGRFDDFWKKHSRNSSGKSRKAARDFMKEYEKILRGAGKITHLIHSADALRNEMNSGSFASSLELRQNCEDAYKELEENVARQYRDEMMGNRKDICAALDPGTVKSSGGPPGRGKPAAAPDGSIHPEFKKMMEALAFARDFNPSSSVEKCVRQLKGKINKRRDFIPVFDQWHENWSSQKNRRKNKIDLALEDDPSRKWDRNHKEQFQSALGRHLDQKLIRAGREIVAKLSKSILTDCFKAPRPSSCERRSWAESTFEGLSALHKRFEAPANWRKEKKKRFQNFLESWKKGVKSFDSGEDYHIQLH</sequence>
<dbReference type="SUPFAM" id="SSF52540">
    <property type="entry name" value="P-loop containing nucleoside triphosphate hydrolases"/>
    <property type="match status" value="1"/>
</dbReference>
<evidence type="ECO:0000259" key="4">
    <source>
        <dbReference type="Pfam" id="PF14331"/>
    </source>
</evidence>
<keyword evidence="3" id="KW-0812">Transmembrane</keyword>
<keyword evidence="1" id="KW-0175">Coiled coil</keyword>
<feature type="region of interest" description="Disordered" evidence="2">
    <location>
        <begin position="612"/>
        <end position="636"/>
    </location>
</feature>
<feature type="transmembrane region" description="Helical" evidence="3">
    <location>
        <begin position="312"/>
        <end position="330"/>
    </location>
</feature>
<dbReference type="InterPro" id="IPR025743">
    <property type="entry name" value="TssM1_N"/>
</dbReference>
<accession>A0A484HJK7</accession>
<protein>
    <recommendedName>
        <fullName evidence="4">Type VI secretion system component TssM1 N-terminal domain-containing protein</fullName>
    </recommendedName>
</protein>
<keyword evidence="3" id="KW-0472">Membrane</keyword>
<dbReference type="AlphaFoldDB" id="A0A484HJK7"/>
<gene>
    <name evidence="5" type="ORF">EPICR_40229</name>
</gene>
<evidence type="ECO:0000256" key="2">
    <source>
        <dbReference type="SAM" id="MobiDB-lite"/>
    </source>
</evidence>
<reference evidence="5" key="1">
    <citation type="submission" date="2019-01" db="EMBL/GenBank/DDBJ databases">
        <authorList>
            <consortium name="Genoscope - CEA"/>
            <person name="William W."/>
        </authorList>
    </citation>
    <scope>NUCLEOTIDE SEQUENCE</scope>
    <source>
        <strain evidence="5">CR-1</strain>
    </source>
</reference>
<dbReference type="EMBL" id="CAACVI010000034">
    <property type="protein sequence ID" value="VEN74643.1"/>
    <property type="molecule type" value="Genomic_DNA"/>
</dbReference>
<evidence type="ECO:0000256" key="1">
    <source>
        <dbReference type="SAM" id="Coils"/>
    </source>
</evidence>
<organism evidence="5">
    <name type="scientific">uncultured Desulfobacteraceae bacterium</name>
    <dbReference type="NCBI Taxonomy" id="218296"/>
    <lineage>
        <taxon>Bacteria</taxon>
        <taxon>Pseudomonadati</taxon>
        <taxon>Thermodesulfobacteriota</taxon>
        <taxon>Desulfobacteria</taxon>
        <taxon>Desulfobacterales</taxon>
        <taxon>Desulfobacteraceae</taxon>
        <taxon>environmental samples</taxon>
    </lineage>
</organism>
<feature type="domain" description="Type VI secretion system component TssM1 N-terminal" evidence="4">
    <location>
        <begin position="81"/>
        <end position="317"/>
    </location>
</feature>
<proteinExistence type="predicted"/>
<name>A0A484HJK7_9BACT</name>
<evidence type="ECO:0000313" key="5">
    <source>
        <dbReference type="EMBL" id="VEN74643.1"/>
    </source>
</evidence>